<keyword evidence="2" id="KW-1185">Reference proteome</keyword>
<reference evidence="1 2" key="1">
    <citation type="journal article" date="2019" name="Nat. Ecol. Evol.">
        <title>Megaphylogeny resolves global patterns of mushroom evolution.</title>
        <authorList>
            <person name="Varga T."/>
            <person name="Krizsan K."/>
            <person name="Foldi C."/>
            <person name="Dima B."/>
            <person name="Sanchez-Garcia M."/>
            <person name="Sanchez-Ramirez S."/>
            <person name="Szollosi G.J."/>
            <person name="Szarkandi J.G."/>
            <person name="Papp V."/>
            <person name="Albert L."/>
            <person name="Andreopoulos W."/>
            <person name="Angelini C."/>
            <person name="Antonin V."/>
            <person name="Barry K.W."/>
            <person name="Bougher N.L."/>
            <person name="Buchanan P."/>
            <person name="Buyck B."/>
            <person name="Bense V."/>
            <person name="Catcheside P."/>
            <person name="Chovatia M."/>
            <person name="Cooper J."/>
            <person name="Damon W."/>
            <person name="Desjardin D."/>
            <person name="Finy P."/>
            <person name="Geml J."/>
            <person name="Haridas S."/>
            <person name="Hughes K."/>
            <person name="Justo A."/>
            <person name="Karasinski D."/>
            <person name="Kautmanova I."/>
            <person name="Kiss B."/>
            <person name="Kocsube S."/>
            <person name="Kotiranta H."/>
            <person name="LaButti K.M."/>
            <person name="Lechner B.E."/>
            <person name="Liimatainen K."/>
            <person name="Lipzen A."/>
            <person name="Lukacs Z."/>
            <person name="Mihaltcheva S."/>
            <person name="Morgado L.N."/>
            <person name="Niskanen T."/>
            <person name="Noordeloos M.E."/>
            <person name="Ohm R.A."/>
            <person name="Ortiz-Santana B."/>
            <person name="Ovrebo C."/>
            <person name="Racz N."/>
            <person name="Riley R."/>
            <person name="Savchenko A."/>
            <person name="Shiryaev A."/>
            <person name="Soop K."/>
            <person name="Spirin V."/>
            <person name="Szebenyi C."/>
            <person name="Tomsovsky M."/>
            <person name="Tulloss R.E."/>
            <person name="Uehling J."/>
            <person name="Grigoriev I.V."/>
            <person name="Vagvolgyi C."/>
            <person name="Papp T."/>
            <person name="Martin F.M."/>
            <person name="Miettinen O."/>
            <person name="Hibbett D.S."/>
            <person name="Nagy L.G."/>
        </authorList>
    </citation>
    <scope>NUCLEOTIDE SEQUENCE [LARGE SCALE GENOMIC DNA]</scope>
    <source>
        <strain evidence="1 2">NL-1719</strain>
    </source>
</reference>
<feature type="non-terminal residue" evidence="1">
    <location>
        <position position="107"/>
    </location>
</feature>
<evidence type="ECO:0000313" key="2">
    <source>
        <dbReference type="Proteomes" id="UP000308600"/>
    </source>
</evidence>
<sequence>MYTSEESVALIDAKVRSLEDQIRQLYTQRNDFMPISALPPEILTSIVKKALHHEFRVGSRLVTLSRVSRTWRETITTCKPLWTCIDTGNAQFIAICLERSHPLPILA</sequence>
<accession>A0ACD3AE15</accession>
<organism evidence="1 2">
    <name type="scientific">Pluteus cervinus</name>
    <dbReference type="NCBI Taxonomy" id="181527"/>
    <lineage>
        <taxon>Eukaryota</taxon>
        <taxon>Fungi</taxon>
        <taxon>Dikarya</taxon>
        <taxon>Basidiomycota</taxon>
        <taxon>Agaricomycotina</taxon>
        <taxon>Agaricomycetes</taxon>
        <taxon>Agaricomycetidae</taxon>
        <taxon>Agaricales</taxon>
        <taxon>Pluteineae</taxon>
        <taxon>Pluteaceae</taxon>
        <taxon>Pluteus</taxon>
    </lineage>
</organism>
<name>A0ACD3AE15_9AGAR</name>
<gene>
    <name evidence="1" type="ORF">BDN72DRAFT_775416</name>
</gene>
<evidence type="ECO:0000313" key="1">
    <source>
        <dbReference type="EMBL" id="TFK63837.1"/>
    </source>
</evidence>
<protein>
    <submittedName>
        <fullName evidence="1">Uncharacterized protein</fullName>
    </submittedName>
</protein>
<proteinExistence type="predicted"/>
<dbReference type="Proteomes" id="UP000308600">
    <property type="component" value="Unassembled WGS sequence"/>
</dbReference>
<dbReference type="EMBL" id="ML208502">
    <property type="protein sequence ID" value="TFK63837.1"/>
    <property type="molecule type" value="Genomic_DNA"/>
</dbReference>